<evidence type="ECO:0000259" key="1">
    <source>
        <dbReference type="PROSITE" id="PS50106"/>
    </source>
</evidence>
<keyword evidence="3" id="KW-1185">Reference proteome</keyword>
<dbReference type="Pfam" id="PF00595">
    <property type="entry name" value="PDZ"/>
    <property type="match status" value="1"/>
</dbReference>
<evidence type="ECO:0000313" key="2">
    <source>
        <dbReference type="EMBL" id="KAK7077253.1"/>
    </source>
</evidence>
<dbReference type="InterPro" id="IPR001478">
    <property type="entry name" value="PDZ"/>
</dbReference>
<protein>
    <submittedName>
        <fullName evidence="2">MAGUK p55 subfamily member 6</fullName>
    </submittedName>
</protein>
<dbReference type="Pfam" id="PF02828">
    <property type="entry name" value="L27"/>
    <property type="match status" value="1"/>
</dbReference>
<gene>
    <name evidence="2" type="primary">MPP6_1</name>
    <name evidence="2" type="ORF">SK128_001205</name>
</gene>
<dbReference type="PANTHER" id="PTHR23122">
    <property type="entry name" value="MEMBRANE-ASSOCIATED GUANYLATE KINASE MAGUK"/>
    <property type="match status" value="1"/>
</dbReference>
<name>A0AAN8X9Y7_HALRR</name>
<dbReference type="Proteomes" id="UP001381693">
    <property type="component" value="Unassembled WGS sequence"/>
</dbReference>
<accession>A0AAN8X9Y7</accession>
<dbReference type="EMBL" id="JAXCGZ010009448">
    <property type="protein sequence ID" value="KAK7077253.1"/>
    <property type="molecule type" value="Genomic_DNA"/>
</dbReference>
<evidence type="ECO:0000313" key="3">
    <source>
        <dbReference type="Proteomes" id="UP001381693"/>
    </source>
</evidence>
<dbReference type="InterPro" id="IPR050716">
    <property type="entry name" value="MAGUK"/>
</dbReference>
<sequence>VQDTLEDGVGVVEPVSLGSAKLVSQIRLLCEASTSAPSQELADLLLRPHLLALLETHDSIADRRHTGHLGSSSNSYNGINGCHENVTFMPEENGYPVDAIRMVGLRKRPDEPLGLTVRKDENGYMVIARIMAGGSIDRQGLLHVGDAICEVNGTEVSKPCRASQRSGPIVVIQSL</sequence>
<dbReference type="InterPro" id="IPR036034">
    <property type="entry name" value="PDZ_sf"/>
</dbReference>
<dbReference type="Gene3D" id="1.10.287.650">
    <property type="entry name" value="L27 domain"/>
    <property type="match status" value="1"/>
</dbReference>
<proteinExistence type="predicted"/>
<dbReference type="AlphaFoldDB" id="A0AAN8X9Y7"/>
<dbReference type="InterPro" id="IPR036892">
    <property type="entry name" value="L27_dom_sf"/>
</dbReference>
<feature type="non-terminal residue" evidence="2">
    <location>
        <position position="1"/>
    </location>
</feature>
<organism evidence="2 3">
    <name type="scientific">Halocaridina rubra</name>
    <name type="common">Hawaiian red shrimp</name>
    <dbReference type="NCBI Taxonomy" id="373956"/>
    <lineage>
        <taxon>Eukaryota</taxon>
        <taxon>Metazoa</taxon>
        <taxon>Ecdysozoa</taxon>
        <taxon>Arthropoda</taxon>
        <taxon>Crustacea</taxon>
        <taxon>Multicrustacea</taxon>
        <taxon>Malacostraca</taxon>
        <taxon>Eumalacostraca</taxon>
        <taxon>Eucarida</taxon>
        <taxon>Decapoda</taxon>
        <taxon>Pleocyemata</taxon>
        <taxon>Caridea</taxon>
        <taxon>Atyoidea</taxon>
        <taxon>Atyidae</taxon>
        <taxon>Halocaridina</taxon>
    </lineage>
</organism>
<comment type="caution">
    <text evidence="2">The sequence shown here is derived from an EMBL/GenBank/DDBJ whole genome shotgun (WGS) entry which is preliminary data.</text>
</comment>
<dbReference type="PROSITE" id="PS50106">
    <property type="entry name" value="PDZ"/>
    <property type="match status" value="1"/>
</dbReference>
<dbReference type="SUPFAM" id="SSF101288">
    <property type="entry name" value="L27 domain"/>
    <property type="match status" value="1"/>
</dbReference>
<dbReference type="InterPro" id="IPR014775">
    <property type="entry name" value="L27_C"/>
</dbReference>
<dbReference type="Gene3D" id="2.30.42.10">
    <property type="match status" value="1"/>
</dbReference>
<reference evidence="2 3" key="1">
    <citation type="submission" date="2023-11" db="EMBL/GenBank/DDBJ databases">
        <title>Halocaridina rubra genome assembly.</title>
        <authorList>
            <person name="Smith C."/>
        </authorList>
    </citation>
    <scope>NUCLEOTIDE SEQUENCE [LARGE SCALE GENOMIC DNA]</scope>
    <source>
        <strain evidence="2">EP-1</strain>
        <tissue evidence="2">Whole</tissue>
    </source>
</reference>
<feature type="domain" description="PDZ" evidence="1">
    <location>
        <begin position="102"/>
        <end position="157"/>
    </location>
</feature>
<dbReference type="SUPFAM" id="SSF50156">
    <property type="entry name" value="PDZ domain-like"/>
    <property type="match status" value="1"/>
</dbReference>